<proteinExistence type="predicted"/>
<keyword evidence="1" id="KW-0472">Membrane</keyword>
<feature type="transmembrane region" description="Helical" evidence="1">
    <location>
        <begin position="523"/>
        <end position="543"/>
    </location>
</feature>
<feature type="transmembrane region" description="Helical" evidence="1">
    <location>
        <begin position="587"/>
        <end position="609"/>
    </location>
</feature>
<dbReference type="InterPro" id="IPR007111">
    <property type="entry name" value="NACHT_NTPase"/>
</dbReference>
<dbReference type="InterPro" id="IPR027417">
    <property type="entry name" value="P-loop_NTPase"/>
</dbReference>
<gene>
    <name evidence="3" type="ORF">Ari01nite_83930</name>
</gene>
<evidence type="ECO:0000313" key="4">
    <source>
        <dbReference type="Proteomes" id="UP000636960"/>
    </source>
</evidence>
<dbReference type="Gene3D" id="1.25.40.10">
    <property type="entry name" value="Tetratricopeptide repeat domain"/>
    <property type="match status" value="3"/>
</dbReference>
<feature type="transmembrane region" description="Helical" evidence="1">
    <location>
        <begin position="455"/>
        <end position="478"/>
    </location>
</feature>
<dbReference type="PANTHER" id="PTHR44809">
    <property type="match status" value="1"/>
</dbReference>
<reference evidence="3" key="1">
    <citation type="submission" date="2021-01" db="EMBL/GenBank/DDBJ databases">
        <title>Whole genome shotgun sequence of Actinoplanes rishiriensis NBRC 108556.</title>
        <authorList>
            <person name="Komaki H."/>
            <person name="Tamura T."/>
        </authorList>
    </citation>
    <scope>NUCLEOTIDE SEQUENCE</scope>
    <source>
        <strain evidence="3">NBRC 108556</strain>
    </source>
</reference>
<evidence type="ECO:0000313" key="3">
    <source>
        <dbReference type="EMBL" id="GIF00929.1"/>
    </source>
</evidence>
<dbReference type="InterPro" id="IPR011990">
    <property type="entry name" value="TPR-like_helical_dom_sf"/>
</dbReference>
<keyword evidence="1" id="KW-1133">Transmembrane helix</keyword>
<dbReference type="SUPFAM" id="SSF52540">
    <property type="entry name" value="P-loop containing nucleoside triphosphate hydrolases"/>
    <property type="match status" value="1"/>
</dbReference>
<keyword evidence="4" id="KW-1185">Reference proteome</keyword>
<feature type="domain" description="NACHT" evidence="2">
    <location>
        <begin position="171"/>
        <end position="264"/>
    </location>
</feature>
<evidence type="ECO:0000259" key="2">
    <source>
        <dbReference type="PROSITE" id="PS50837"/>
    </source>
</evidence>
<dbReference type="Pfam" id="PF13432">
    <property type="entry name" value="TPR_16"/>
    <property type="match status" value="1"/>
</dbReference>
<comment type="caution">
    <text evidence="3">The sequence shown here is derived from an EMBL/GenBank/DDBJ whole genome shotgun (WGS) entry which is preliminary data.</text>
</comment>
<protein>
    <recommendedName>
        <fullName evidence="2">NACHT domain-containing protein</fullName>
    </recommendedName>
</protein>
<feature type="transmembrane region" description="Helical" evidence="1">
    <location>
        <begin position="38"/>
        <end position="61"/>
    </location>
</feature>
<dbReference type="PANTHER" id="PTHR44809:SF1">
    <property type="entry name" value="PROTEIN O-MANNOSYL-TRANSFERASE TMTC1"/>
    <property type="match status" value="1"/>
</dbReference>
<feature type="transmembrane region" description="Helical" evidence="1">
    <location>
        <begin position="615"/>
        <end position="639"/>
    </location>
</feature>
<dbReference type="PROSITE" id="PS50837">
    <property type="entry name" value="NACHT"/>
    <property type="match status" value="1"/>
</dbReference>
<dbReference type="GO" id="GO:0042802">
    <property type="term" value="F:identical protein binding"/>
    <property type="evidence" value="ECO:0007669"/>
    <property type="project" value="InterPro"/>
</dbReference>
<organism evidence="3 4">
    <name type="scientific">Paractinoplanes rishiriensis</name>
    <dbReference type="NCBI Taxonomy" id="1050105"/>
    <lineage>
        <taxon>Bacteria</taxon>
        <taxon>Bacillati</taxon>
        <taxon>Actinomycetota</taxon>
        <taxon>Actinomycetes</taxon>
        <taxon>Micromonosporales</taxon>
        <taxon>Micromonosporaceae</taxon>
        <taxon>Paractinoplanes</taxon>
    </lineage>
</organism>
<dbReference type="InterPro" id="IPR011717">
    <property type="entry name" value="TPR-4"/>
</dbReference>
<dbReference type="EMBL" id="BOMV01000092">
    <property type="protein sequence ID" value="GIF00929.1"/>
    <property type="molecule type" value="Genomic_DNA"/>
</dbReference>
<name>A0A919MZ19_9ACTN</name>
<dbReference type="Gene3D" id="3.40.50.300">
    <property type="entry name" value="P-loop containing nucleotide triphosphate hydrolases"/>
    <property type="match status" value="1"/>
</dbReference>
<evidence type="ECO:0000256" key="1">
    <source>
        <dbReference type="SAM" id="Phobius"/>
    </source>
</evidence>
<dbReference type="AlphaFoldDB" id="A0A919MZ19"/>
<dbReference type="Proteomes" id="UP000636960">
    <property type="component" value="Unassembled WGS sequence"/>
</dbReference>
<dbReference type="SUPFAM" id="SSF81901">
    <property type="entry name" value="HCP-like"/>
    <property type="match status" value="2"/>
</dbReference>
<dbReference type="Pfam" id="PF05729">
    <property type="entry name" value="NACHT"/>
    <property type="match status" value="1"/>
</dbReference>
<accession>A0A919MZ19</accession>
<sequence>MKHRMRRWSMLALGLGLVFALVGNMATGTVHPPESWRWWTPAVWTVTALVAAGSLGVGWLLPARTPPAADVDDHAVAHLAAALTDQWSDEAVRREVSRPAPLRVAWSPTGRPAASRQEVWPAHGNRQWPEDALRGHTDLPPATDETQPVQGEQAPRINHEIVDAFRSLPRRNLVVLGEPGAGKSVFALLLTLGLIRTRAPGEPVPVLLAINTWDPAEPVGVFVARRLAEDYPEVLGAFGEPRQVAGRLVRHRRVLPVLDGLDELPATSIGTALAQLDKYAAADRPLVVTCRTSEYEDAVAVTETILTTAAVIELAPVDIEAAIAYLSHPKLAQPRWEPVLARLRAAVTGRPDRGADDDPLVASFATPLMVSLARTAYLSPGSRPAELLELDTQAQVTGRLMDAFVAAPYADRDRAQRRRWLECLAYQLQTVGTRDWHWWHLKPDLLTIRTVRAKALTMVAPVAMATVVAGLAGVAAGIGVARPALTGITVVTVAASGRLRPLWPDGYPPYIRTAYSEAGRRRLNRHGLLTAYAFCSTTAVALITTQWAVALYAGLAYLVLAGLLPAWNPPPPAKSRPTRELAHQRRVIAAATLREALASGILFTVAAAFNNAPAGRIGVTAGLVYGTVAGLTAGGWALIQYRLTHARLALQGRLPWRLQRFLAHAYQNGILRKTGTIYQYRHAILEDHLAQSPRLQHLQSRADAGDSYAKELLADLLVEQGRIDEAIELWRAGDDGRAARKIADLLVGQGRVEEAISFMQASIDRDDWLGLGTTHLVGLLLGQGRIDDAINLRRARVDAGDYWAEEKLAALLAEQGRIDEAIDLWRDCAAGSEYASEQLGDLLVAQGRIDEAIDFWRAIAGDDHRGITSQKASWRLTALLVLQGRIDEAVDFLRARVQAGNRRAADDLTDLLTEHGRIDEAIDLWRDHADAGDRYAAKRYADLLVRQSADLLVTQGRIEEAIVVWRDSAEVGNWYAAERLTDLLVGQGRVDEAVEFWRAAANAGHQWAARRLTDLLVRQGRVDEAVEFWRAAANAGDIDAAHRLAKLLAGQGRIEEAIGFIQARFKAGDSYRAWLLADLLVEKGRIDEAIRFTRAAADSGDPWALLRMADLRGRTQQQQSRRTGNGR</sequence>
<dbReference type="Pfam" id="PF07721">
    <property type="entry name" value="TPR_4"/>
    <property type="match status" value="2"/>
</dbReference>
<keyword evidence="1" id="KW-0812">Transmembrane</keyword>
<dbReference type="RefSeq" id="WP_203789205.1">
    <property type="nucleotide sequence ID" value="NZ_BOMV01000092.1"/>
</dbReference>
<dbReference type="InterPro" id="IPR052943">
    <property type="entry name" value="TMTC_O-mannosyl-trnsfr"/>
</dbReference>